<dbReference type="Pfam" id="PF00335">
    <property type="entry name" value="Tetraspanin"/>
    <property type="match status" value="1"/>
</dbReference>
<proteinExistence type="inferred from homology"/>
<evidence type="ECO:0000256" key="5">
    <source>
        <dbReference type="ARBA" id="ARBA00023136"/>
    </source>
</evidence>
<evidence type="ECO:0000256" key="1">
    <source>
        <dbReference type="ARBA" id="ARBA00004141"/>
    </source>
</evidence>
<dbReference type="AlphaFoldDB" id="A0A4Z2DMG6"/>
<organism evidence="7 8">
    <name type="scientific">Schistosoma japonicum</name>
    <name type="common">Blood fluke</name>
    <dbReference type="NCBI Taxonomy" id="6182"/>
    <lineage>
        <taxon>Eukaryota</taxon>
        <taxon>Metazoa</taxon>
        <taxon>Spiralia</taxon>
        <taxon>Lophotrochozoa</taxon>
        <taxon>Platyhelminthes</taxon>
        <taxon>Trematoda</taxon>
        <taxon>Digenea</taxon>
        <taxon>Strigeidida</taxon>
        <taxon>Schistosomatoidea</taxon>
        <taxon>Schistosomatidae</taxon>
        <taxon>Schistosoma</taxon>
    </lineage>
</organism>
<dbReference type="CDD" id="cd03156">
    <property type="entry name" value="uroplakin_I_like_LEL"/>
    <property type="match status" value="1"/>
</dbReference>
<comment type="similarity">
    <text evidence="2 6">Belongs to the tetraspanin (TM4SF) family.</text>
</comment>
<dbReference type="SUPFAM" id="SSF48652">
    <property type="entry name" value="Tetraspanin"/>
    <property type="match status" value="1"/>
</dbReference>
<protein>
    <recommendedName>
        <fullName evidence="6">Tetraspanin</fullName>
    </recommendedName>
</protein>
<feature type="transmembrane region" description="Helical" evidence="6">
    <location>
        <begin position="84"/>
        <end position="109"/>
    </location>
</feature>
<comment type="caution">
    <text evidence="7">The sequence shown here is derived from an EMBL/GenBank/DDBJ whole genome shotgun (WGS) entry which is preliminary data.</text>
</comment>
<dbReference type="PANTHER" id="PTHR19282">
    <property type="entry name" value="TETRASPANIN"/>
    <property type="match status" value="1"/>
</dbReference>
<dbReference type="PANTHER" id="PTHR19282:SF477">
    <property type="entry name" value="TETRASPANIN"/>
    <property type="match status" value="1"/>
</dbReference>
<dbReference type="GO" id="GO:0005886">
    <property type="term" value="C:plasma membrane"/>
    <property type="evidence" value="ECO:0007669"/>
    <property type="project" value="TreeGrafter"/>
</dbReference>
<keyword evidence="8" id="KW-1185">Reference proteome</keyword>
<evidence type="ECO:0000256" key="3">
    <source>
        <dbReference type="ARBA" id="ARBA00022692"/>
    </source>
</evidence>
<dbReference type="PRINTS" id="PR00259">
    <property type="entry name" value="TMFOUR"/>
</dbReference>
<keyword evidence="3 6" id="KW-0812">Transmembrane</keyword>
<accession>A0A4Z2DMG6</accession>
<dbReference type="PIRSF" id="PIRSF002419">
    <property type="entry name" value="Tetraspanin"/>
    <property type="match status" value="1"/>
</dbReference>
<dbReference type="EMBL" id="SKCS01000090">
    <property type="protein sequence ID" value="TNN17588.1"/>
    <property type="molecule type" value="Genomic_DNA"/>
</dbReference>
<evidence type="ECO:0000256" key="6">
    <source>
        <dbReference type="RuleBase" id="RU361218"/>
    </source>
</evidence>
<comment type="subcellular location">
    <subcellularLocation>
        <location evidence="1 6">Membrane</location>
        <topology evidence="1 6">Multi-pass membrane protein</topology>
    </subcellularLocation>
</comment>
<dbReference type="InterPro" id="IPR000301">
    <property type="entry name" value="Tetraspanin_animals"/>
</dbReference>
<dbReference type="InterPro" id="IPR008952">
    <property type="entry name" value="Tetraspanin_EC2_sf"/>
</dbReference>
<evidence type="ECO:0000256" key="2">
    <source>
        <dbReference type="ARBA" id="ARBA00006840"/>
    </source>
</evidence>
<keyword evidence="5 6" id="KW-0472">Membrane</keyword>
<sequence>MYRKYLSGRTVALILFVLNGISILFGITLISLGIVYIVDHGNMFEVVGSSLYTSGVYMLIFLGLVITIIALCGYIAADRENICLIVSYIFILGLLALLLFISGIMILSFRSSLGDSSKNLMIDSLRSHYGRHGIITDAWNLVQRNLRCCGVDDSGWSIYNGSWWDMIVNSDLYETNTKLSESSLFYLFVPESCCAKKLDGLTGWPTDIYRDKKRCQTWQYGPPNKRNGPHNDAIYYAGCFESLRSYINNYAKPLGILALIACVILGKASGGDFLYKPNCTKQKRRSYDSSRLDNSSKQSHV</sequence>
<dbReference type="InterPro" id="IPR018499">
    <property type="entry name" value="Tetraspanin/Peripherin"/>
</dbReference>
<dbReference type="Gene3D" id="1.10.1450.10">
    <property type="entry name" value="Tetraspanin"/>
    <property type="match status" value="1"/>
</dbReference>
<dbReference type="STRING" id="6182.A0A4Z2DMG6"/>
<reference evidence="7 8" key="1">
    <citation type="submission" date="2019-03" db="EMBL/GenBank/DDBJ databases">
        <title>An improved genome assembly of the fluke Schistosoma japonicum.</title>
        <authorList>
            <person name="Hu W."/>
            <person name="Luo F."/>
            <person name="Yin M."/>
            <person name="Mo X."/>
            <person name="Sun C."/>
            <person name="Wu Q."/>
            <person name="Zhu B."/>
            <person name="Xiang M."/>
            <person name="Wang J."/>
            <person name="Wang Y."/>
            <person name="Zhang T."/>
            <person name="Xu B."/>
            <person name="Zheng H."/>
            <person name="Feng Z."/>
        </authorList>
    </citation>
    <scope>NUCLEOTIDE SEQUENCE [LARGE SCALE GENOMIC DNA]</scope>
    <source>
        <strain evidence="7">HuSjv2</strain>
        <tissue evidence="7">Worms</tissue>
    </source>
</reference>
<dbReference type="OrthoDB" id="438211at2759"/>
<dbReference type="Proteomes" id="UP000311919">
    <property type="component" value="Unassembled WGS sequence"/>
</dbReference>
<evidence type="ECO:0000256" key="4">
    <source>
        <dbReference type="ARBA" id="ARBA00022989"/>
    </source>
</evidence>
<evidence type="ECO:0000313" key="7">
    <source>
        <dbReference type="EMBL" id="TNN17588.1"/>
    </source>
</evidence>
<name>A0A4Z2DMG6_SCHJA</name>
<feature type="transmembrane region" description="Helical" evidence="6">
    <location>
        <begin position="57"/>
        <end position="77"/>
    </location>
</feature>
<feature type="transmembrane region" description="Helical" evidence="6">
    <location>
        <begin position="254"/>
        <end position="275"/>
    </location>
</feature>
<feature type="transmembrane region" description="Helical" evidence="6">
    <location>
        <begin position="12"/>
        <end position="37"/>
    </location>
</feature>
<keyword evidence="4 6" id="KW-1133">Transmembrane helix</keyword>
<gene>
    <name evidence="7" type="ORF">EWB00_011005</name>
</gene>
<evidence type="ECO:0000313" key="8">
    <source>
        <dbReference type="Proteomes" id="UP000311919"/>
    </source>
</evidence>